<dbReference type="PANTHER" id="PTHR41533:SF2">
    <property type="entry name" value="BLR7131 PROTEIN"/>
    <property type="match status" value="1"/>
</dbReference>
<dbReference type="CDD" id="cd16913">
    <property type="entry name" value="YkuD_like"/>
    <property type="match status" value="1"/>
</dbReference>
<dbReference type="SUPFAM" id="SSF141523">
    <property type="entry name" value="L,D-transpeptidase catalytic domain-like"/>
    <property type="match status" value="1"/>
</dbReference>
<dbReference type="PANTHER" id="PTHR41533">
    <property type="entry name" value="L,D-TRANSPEPTIDASE HI_1667-RELATED"/>
    <property type="match status" value="1"/>
</dbReference>
<evidence type="ECO:0000313" key="9">
    <source>
        <dbReference type="EMBL" id="SFH02767.1"/>
    </source>
</evidence>
<comment type="similarity">
    <text evidence="2">Belongs to the YkuD family.</text>
</comment>
<evidence type="ECO:0000256" key="1">
    <source>
        <dbReference type="ARBA" id="ARBA00004752"/>
    </source>
</evidence>
<evidence type="ECO:0000256" key="4">
    <source>
        <dbReference type="ARBA" id="ARBA00022960"/>
    </source>
</evidence>
<dbReference type="InterPro" id="IPR038063">
    <property type="entry name" value="Transpep_catalytic_dom"/>
</dbReference>
<keyword evidence="4 7" id="KW-0133">Cell shape</keyword>
<dbReference type="GO" id="GO:0009252">
    <property type="term" value="P:peptidoglycan biosynthetic process"/>
    <property type="evidence" value="ECO:0007669"/>
    <property type="project" value="UniProtKB-UniPathway"/>
</dbReference>
<accession>A0A1I2WQ01</accession>
<dbReference type="InterPro" id="IPR052905">
    <property type="entry name" value="LD-transpeptidase_YkuD-like"/>
</dbReference>
<feature type="active site" description="Nucleophile" evidence="7">
    <location>
        <position position="331"/>
    </location>
</feature>
<evidence type="ECO:0000256" key="3">
    <source>
        <dbReference type="ARBA" id="ARBA00022679"/>
    </source>
</evidence>
<organism evidence="9 10">
    <name type="scientific">Pontibacter chinhatensis</name>
    <dbReference type="NCBI Taxonomy" id="1436961"/>
    <lineage>
        <taxon>Bacteria</taxon>
        <taxon>Pseudomonadati</taxon>
        <taxon>Bacteroidota</taxon>
        <taxon>Cytophagia</taxon>
        <taxon>Cytophagales</taxon>
        <taxon>Hymenobacteraceae</taxon>
        <taxon>Pontibacter</taxon>
    </lineage>
</organism>
<feature type="active site" description="Proton donor/acceptor" evidence="7">
    <location>
        <position position="312"/>
    </location>
</feature>
<name>A0A1I2WQ01_9BACT</name>
<dbReference type="Pfam" id="PF03734">
    <property type="entry name" value="YkuD"/>
    <property type="match status" value="1"/>
</dbReference>
<dbReference type="InterPro" id="IPR005490">
    <property type="entry name" value="LD_TPept_cat_dom"/>
</dbReference>
<dbReference type="GO" id="GO:0016740">
    <property type="term" value="F:transferase activity"/>
    <property type="evidence" value="ECO:0007669"/>
    <property type="project" value="UniProtKB-KW"/>
</dbReference>
<evidence type="ECO:0000256" key="6">
    <source>
        <dbReference type="ARBA" id="ARBA00023316"/>
    </source>
</evidence>
<dbReference type="SUPFAM" id="SSF47090">
    <property type="entry name" value="PGBD-like"/>
    <property type="match status" value="1"/>
</dbReference>
<reference evidence="10" key="1">
    <citation type="submission" date="2016-10" db="EMBL/GenBank/DDBJ databases">
        <authorList>
            <person name="Varghese N."/>
            <person name="Submissions S."/>
        </authorList>
    </citation>
    <scope>NUCLEOTIDE SEQUENCE [LARGE SCALE GENOMIC DNA]</scope>
    <source>
        <strain evidence="10">LP51</strain>
    </source>
</reference>
<evidence type="ECO:0000256" key="2">
    <source>
        <dbReference type="ARBA" id="ARBA00005992"/>
    </source>
</evidence>
<dbReference type="InterPro" id="IPR002477">
    <property type="entry name" value="Peptidoglycan-bd-like"/>
</dbReference>
<dbReference type="Gene3D" id="2.40.440.10">
    <property type="entry name" value="L,D-transpeptidase catalytic domain-like"/>
    <property type="match status" value="1"/>
</dbReference>
<protein>
    <submittedName>
        <fullName evidence="9">Putative peptidoglycan binding domain-containing protein</fullName>
    </submittedName>
</protein>
<dbReference type="InterPro" id="IPR036366">
    <property type="entry name" value="PGBDSf"/>
</dbReference>
<dbReference type="Gene3D" id="1.10.101.10">
    <property type="entry name" value="PGBD-like superfamily/PGBD"/>
    <property type="match status" value="1"/>
</dbReference>
<dbReference type="OrthoDB" id="9778545at2"/>
<dbReference type="PROSITE" id="PS52029">
    <property type="entry name" value="LD_TPASE"/>
    <property type="match status" value="1"/>
</dbReference>
<evidence type="ECO:0000256" key="7">
    <source>
        <dbReference type="PROSITE-ProRule" id="PRU01373"/>
    </source>
</evidence>
<comment type="pathway">
    <text evidence="1 7">Cell wall biogenesis; peptidoglycan biosynthesis.</text>
</comment>
<evidence type="ECO:0000259" key="8">
    <source>
        <dbReference type="PROSITE" id="PS52029"/>
    </source>
</evidence>
<proteinExistence type="inferred from homology"/>
<keyword evidence="6 7" id="KW-0961">Cell wall biogenesis/degradation</keyword>
<dbReference type="GO" id="GO:0008360">
    <property type="term" value="P:regulation of cell shape"/>
    <property type="evidence" value="ECO:0007669"/>
    <property type="project" value="UniProtKB-UniRule"/>
</dbReference>
<evidence type="ECO:0000256" key="5">
    <source>
        <dbReference type="ARBA" id="ARBA00022984"/>
    </source>
</evidence>
<dbReference type="AlphaFoldDB" id="A0A1I2WQ01"/>
<dbReference type="InterPro" id="IPR036365">
    <property type="entry name" value="PGBD-like_sf"/>
</dbReference>
<dbReference type="STRING" id="1436961.SAMN05421739_105122"/>
<keyword evidence="5 7" id="KW-0573">Peptidoglycan synthesis</keyword>
<feature type="domain" description="L,D-TPase catalytic" evidence="8">
    <location>
        <begin position="177"/>
        <end position="354"/>
    </location>
</feature>
<keyword evidence="10" id="KW-1185">Reference proteome</keyword>
<dbReference type="RefSeq" id="WP_092103257.1">
    <property type="nucleotide sequence ID" value="NZ_FOOT01000005.1"/>
</dbReference>
<dbReference type="Pfam" id="PF01471">
    <property type="entry name" value="PG_binding_1"/>
    <property type="match status" value="1"/>
</dbReference>
<dbReference type="Proteomes" id="UP000198724">
    <property type="component" value="Unassembled WGS sequence"/>
</dbReference>
<sequence length="423" mass="48651">MKKRTPMAGRSVATYTLTDTTLFRMLNLLHILLFILAGVARVFAQGQEQPSYAPYSKARMEQAILRYESIAQSDHWHTFPDTLLLRPGDSSLFVAQLQDNLLLTGDLPLDSSYNTPEYTSGLSTAVKLFQRRHGLKPDGVVGPNTVAALNVPPARRLEQLRINLTRYDSTFVKEQEPYAVINLPEYKMLVVDSGRVYLQMRVVIGKPTLKTYPIHSKLDMVVLNPYWQVPTSIAVNEIVPILRRNPGYLSKKNMILERNDNGSWVRVNPAEVDWQSINRANFNYRITQLSGLDNELGQVKFPFPNRLPQYLHDTQAKALFNHPHRDFSHGCVRLEKPVELAYYLLRRGSGYTTEGVDKLWVQGKPNHYVRVRKPIPLHIVYFTSWVNEQMEVHFREDVYGYDALLEKQQIQEANQQKVISLTE</sequence>
<evidence type="ECO:0000313" key="10">
    <source>
        <dbReference type="Proteomes" id="UP000198724"/>
    </source>
</evidence>
<gene>
    <name evidence="9" type="ORF">SAMN05421739_105122</name>
</gene>
<dbReference type="EMBL" id="FOOT01000005">
    <property type="protein sequence ID" value="SFH02767.1"/>
    <property type="molecule type" value="Genomic_DNA"/>
</dbReference>
<keyword evidence="3" id="KW-0808">Transferase</keyword>
<dbReference type="GO" id="GO:0071555">
    <property type="term" value="P:cell wall organization"/>
    <property type="evidence" value="ECO:0007669"/>
    <property type="project" value="UniProtKB-UniRule"/>
</dbReference>
<dbReference type="GO" id="GO:0004180">
    <property type="term" value="F:carboxypeptidase activity"/>
    <property type="evidence" value="ECO:0007669"/>
    <property type="project" value="UniProtKB-ARBA"/>
</dbReference>
<dbReference type="UniPathway" id="UPA00219"/>